<protein>
    <submittedName>
        <fullName evidence="1">Uncharacterized protein</fullName>
    </submittedName>
</protein>
<sequence>MRKKSPRPYVPPQREPGWSAEKYCAVLQQRIDDMTKTMKYENRDNKLVIQNRIDVCHRLMVKTIEAKP</sequence>
<name>A0A6M3XW64_9ZZZZ</name>
<reference evidence="1" key="1">
    <citation type="submission" date="2020-03" db="EMBL/GenBank/DDBJ databases">
        <title>The deep terrestrial virosphere.</title>
        <authorList>
            <person name="Holmfeldt K."/>
            <person name="Nilsson E."/>
            <person name="Simone D."/>
            <person name="Lopez-Fernandez M."/>
            <person name="Wu X."/>
            <person name="de Brujin I."/>
            <person name="Lundin D."/>
            <person name="Andersson A."/>
            <person name="Bertilsson S."/>
            <person name="Dopson M."/>
        </authorList>
    </citation>
    <scope>NUCLEOTIDE SEQUENCE</scope>
    <source>
        <strain evidence="1">TM448B02925</strain>
    </source>
</reference>
<gene>
    <name evidence="1" type="ORF">TM448B02925_0004</name>
</gene>
<proteinExistence type="predicted"/>
<dbReference type="AlphaFoldDB" id="A0A6M3XW64"/>
<accession>A0A6M3XW64</accession>
<evidence type="ECO:0000313" key="1">
    <source>
        <dbReference type="EMBL" id="QJI02107.1"/>
    </source>
</evidence>
<dbReference type="EMBL" id="MT144975">
    <property type="protein sequence ID" value="QJI02107.1"/>
    <property type="molecule type" value="Genomic_DNA"/>
</dbReference>
<organism evidence="1">
    <name type="scientific">viral metagenome</name>
    <dbReference type="NCBI Taxonomy" id="1070528"/>
    <lineage>
        <taxon>unclassified sequences</taxon>
        <taxon>metagenomes</taxon>
        <taxon>organismal metagenomes</taxon>
    </lineage>
</organism>